<protein>
    <submittedName>
        <fullName evidence="3">Uncharacterized protein</fullName>
    </submittedName>
</protein>
<name>A0ABN8RB30_9CNID</name>
<comment type="caution">
    <text evidence="3">The sequence shown here is derived from an EMBL/GenBank/DDBJ whole genome shotgun (WGS) entry which is preliminary data.</text>
</comment>
<keyword evidence="2" id="KW-0812">Transmembrane</keyword>
<keyword evidence="4" id="KW-1185">Reference proteome</keyword>
<organism evidence="3 4">
    <name type="scientific">Porites evermanni</name>
    <dbReference type="NCBI Taxonomy" id="104178"/>
    <lineage>
        <taxon>Eukaryota</taxon>
        <taxon>Metazoa</taxon>
        <taxon>Cnidaria</taxon>
        <taxon>Anthozoa</taxon>
        <taxon>Hexacorallia</taxon>
        <taxon>Scleractinia</taxon>
        <taxon>Fungiina</taxon>
        <taxon>Poritidae</taxon>
        <taxon>Porites</taxon>
    </lineage>
</organism>
<sequence length="210" mass="23766">MKKLSSGLAWLGFFIGIWFPFASANKYIIDKETDAIILDLAVVFFVLCLIFLILVVLLALALYKARKERGLNSYKGYTVSYRDSESLKGESISSPFYGHGIYSFRPEGSIYLPGRISHIGGKNDEEHAYENNGVVFNESETKRDSPPPEKGQEDEKVREKTRKENPIFENPAFEIPGYEILVRFDDDDLDSHDYEMLDAMVAGKETSATI</sequence>
<evidence type="ECO:0000256" key="2">
    <source>
        <dbReference type="SAM" id="Phobius"/>
    </source>
</evidence>
<feature type="compositionally biased region" description="Basic and acidic residues" evidence="1">
    <location>
        <begin position="139"/>
        <end position="166"/>
    </location>
</feature>
<dbReference type="EMBL" id="CALNXI010001739">
    <property type="protein sequence ID" value="CAH3176093.1"/>
    <property type="molecule type" value="Genomic_DNA"/>
</dbReference>
<accession>A0ABN8RB30</accession>
<feature type="region of interest" description="Disordered" evidence="1">
    <location>
        <begin position="134"/>
        <end position="169"/>
    </location>
</feature>
<keyword evidence="2" id="KW-1133">Transmembrane helix</keyword>
<keyword evidence="2" id="KW-0472">Membrane</keyword>
<evidence type="ECO:0000256" key="1">
    <source>
        <dbReference type="SAM" id="MobiDB-lite"/>
    </source>
</evidence>
<reference evidence="3 4" key="1">
    <citation type="submission" date="2022-05" db="EMBL/GenBank/DDBJ databases">
        <authorList>
            <consortium name="Genoscope - CEA"/>
            <person name="William W."/>
        </authorList>
    </citation>
    <scope>NUCLEOTIDE SEQUENCE [LARGE SCALE GENOMIC DNA]</scope>
</reference>
<dbReference type="Proteomes" id="UP001159427">
    <property type="component" value="Unassembled WGS sequence"/>
</dbReference>
<proteinExistence type="predicted"/>
<feature type="transmembrane region" description="Helical" evidence="2">
    <location>
        <begin position="40"/>
        <end position="63"/>
    </location>
</feature>
<evidence type="ECO:0000313" key="4">
    <source>
        <dbReference type="Proteomes" id="UP001159427"/>
    </source>
</evidence>
<evidence type="ECO:0000313" key="3">
    <source>
        <dbReference type="EMBL" id="CAH3176093.1"/>
    </source>
</evidence>
<gene>
    <name evidence="3" type="ORF">PEVE_00010468</name>
</gene>